<dbReference type="NCBIfam" id="TIGR01640">
    <property type="entry name" value="F_box_assoc_1"/>
    <property type="match status" value="1"/>
</dbReference>
<dbReference type="InterPro" id="IPR013187">
    <property type="entry name" value="F-box-assoc_dom_typ3"/>
</dbReference>
<evidence type="ECO:0000259" key="1">
    <source>
        <dbReference type="Pfam" id="PF08268"/>
    </source>
</evidence>
<dbReference type="AlphaFoldDB" id="A0AAV1DII2"/>
<organism evidence="2 3">
    <name type="scientific">Oldenlandia corymbosa var. corymbosa</name>
    <dbReference type="NCBI Taxonomy" id="529605"/>
    <lineage>
        <taxon>Eukaryota</taxon>
        <taxon>Viridiplantae</taxon>
        <taxon>Streptophyta</taxon>
        <taxon>Embryophyta</taxon>
        <taxon>Tracheophyta</taxon>
        <taxon>Spermatophyta</taxon>
        <taxon>Magnoliopsida</taxon>
        <taxon>eudicotyledons</taxon>
        <taxon>Gunneridae</taxon>
        <taxon>Pentapetalae</taxon>
        <taxon>asterids</taxon>
        <taxon>lamiids</taxon>
        <taxon>Gentianales</taxon>
        <taxon>Rubiaceae</taxon>
        <taxon>Rubioideae</taxon>
        <taxon>Spermacoceae</taxon>
        <taxon>Hedyotis-Oldenlandia complex</taxon>
        <taxon>Oldenlandia</taxon>
    </lineage>
</organism>
<evidence type="ECO:0000313" key="2">
    <source>
        <dbReference type="EMBL" id="CAI9106941.1"/>
    </source>
</evidence>
<feature type="domain" description="F-box associated beta-propeller type 3" evidence="1">
    <location>
        <begin position="2"/>
        <end position="243"/>
    </location>
</feature>
<evidence type="ECO:0000313" key="3">
    <source>
        <dbReference type="Proteomes" id="UP001161247"/>
    </source>
</evidence>
<dbReference type="PANTHER" id="PTHR31111">
    <property type="entry name" value="BNAA05G37150D PROTEIN-RELATED"/>
    <property type="match status" value="1"/>
</dbReference>
<accession>A0AAV1DII2</accession>
<name>A0AAV1DII2_OLDCO</name>
<dbReference type="EMBL" id="OX459122">
    <property type="protein sequence ID" value="CAI9106941.1"/>
    <property type="molecule type" value="Genomic_DNA"/>
</dbReference>
<dbReference type="Proteomes" id="UP001161247">
    <property type="component" value="Chromosome 5"/>
</dbReference>
<proteinExistence type="predicted"/>
<keyword evidence="3" id="KW-1185">Reference proteome</keyword>
<dbReference type="InterPro" id="IPR017451">
    <property type="entry name" value="F-box-assoc_interact_dom"/>
</dbReference>
<reference evidence="2" key="1">
    <citation type="submission" date="2023-03" db="EMBL/GenBank/DDBJ databases">
        <authorList>
            <person name="Julca I."/>
        </authorList>
    </citation>
    <scope>NUCLEOTIDE SEQUENCE</scope>
</reference>
<dbReference type="PANTHER" id="PTHR31111:SF138">
    <property type="entry name" value="F-BOX ASSOCIATED DOMAIN-CONTAINING PROTEIN"/>
    <property type="match status" value="1"/>
</dbReference>
<sequence length="335" mass="38298">MTHVVNGLTCVCENFLRLTLYNICTGQRMIIDESLYFNFHKIRRIHLGYDSGSNVYKLLRLIMPDGFHYPDRPLEAEILTLKPSTSLSLWRKLDNNACGIADFPDGSDVDILEAKTFSGDGILCWFRCPKFLLSFDLNKEKFQCIKLPEDVIYTTRTPPGGLPYNLSPWNLVQSMGRLALWLPPHLVDHTRSECFVLFVLEDNEGNRWSKHCIQLPEELDGDLGSYASAVGNLPTGELLLMNPLVKYLDQHPHPNPVYSYDHYKFDRFLVGKLPVMLISEETPNLDNFYIDPLLDDGGNYGRSYRQRFHDAASCLLDNSNLYLPLDDVLRGGVED</sequence>
<gene>
    <name evidence="2" type="ORF">OLC1_LOCUS15366</name>
</gene>
<dbReference type="Pfam" id="PF08268">
    <property type="entry name" value="FBA_3"/>
    <property type="match status" value="1"/>
</dbReference>
<protein>
    <submittedName>
        <fullName evidence="2">OLC1v1006192C1</fullName>
    </submittedName>
</protein>